<dbReference type="EMBL" id="JASBWT010000003">
    <property type="protein sequence ID" value="KAJ9106428.1"/>
    <property type="molecule type" value="Genomic_DNA"/>
</dbReference>
<dbReference type="Proteomes" id="UP001227268">
    <property type="component" value="Unassembled WGS sequence"/>
</dbReference>
<comment type="caution">
    <text evidence="1">The sequence shown here is derived from an EMBL/GenBank/DDBJ whole genome shotgun (WGS) entry which is preliminary data.</text>
</comment>
<evidence type="ECO:0000313" key="1">
    <source>
        <dbReference type="EMBL" id="KAJ9106428.1"/>
    </source>
</evidence>
<proteinExistence type="predicted"/>
<reference evidence="1" key="1">
    <citation type="submission" date="2023-04" db="EMBL/GenBank/DDBJ databases">
        <title>Draft Genome sequencing of Naganishia species isolated from polar environments using Oxford Nanopore Technology.</title>
        <authorList>
            <person name="Leo P."/>
            <person name="Venkateswaran K."/>
        </authorList>
    </citation>
    <scope>NUCLEOTIDE SEQUENCE</scope>
    <source>
        <strain evidence="1">MNA-CCFEE 5423</strain>
    </source>
</reference>
<accession>A0ACC2W4V1</accession>
<name>A0ACC2W4V1_9TREE</name>
<organism evidence="1 2">
    <name type="scientific">Naganishia friedmannii</name>
    <dbReference type="NCBI Taxonomy" id="89922"/>
    <lineage>
        <taxon>Eukaryota</taxon>
        <taxon>Fungi</taxon>
        <taxon>Dikarya</taxon>
        <taxon>Basidiomycota</taxon>
        <taxon>Agaricomycotina</taxon>
        <taxon>Tremellomycetes</taxon>
        <taxon>Filobasidiales</taxon>
        <taxon>Filobasidiaceae</taxon>
        <taxon>Naganishia</taxon>
    </lineage>
</organism>
<sequence>MSENKKRGRYPTPPTSGSRIPPNPDSLFPCPKKAAHVRPVGMRLTTGLPAVVPPALHERAAAAEPASTYVKFLLKLEPTDSSVSDEPQELAYLDSRRLGKLRLLPQPVTSHPPISVLGFDPYTDPPSREEFTTLLCARPRSTIKGLIMDQSFSAGVGNWVADEILHLARVHPATPVRLLTDEQVAELWRCMLDVVRIAVDVNADHSKFPKDWLFSWRWSKGKKDKNRKVKDTETGGMRLPDGSSATLKFITVGGRTSAFIEELQKLPEGVVYKEPVKRGKLIQRCPCQLVKDEDVSDSGNDSDLSVKDDETTVKQETDTALPTTVKRTSSKRVKRKAAVKAEDSSELSEVGDAGEEIPITQVSSSKRTKRKAAVKAEPSSDMSEIDGMPLDVDESKKIPVARKTKPRTAVNEADIGNKRKRTSVNAAEDHPSTNDAVSENKPDVVRRGRKRAIPARNGTPGEGVATGRGKRQKVVPQAEESSGLSSAEDE</sequence>
<evidence type="ECO:0000313" key="2">
    <source>
        <dbReference type="Proteomes" id="UP001227268"/>
    </source>
</evidence>
<gene>
    <name evidence="1" type="ORF">QFC21_001574</name>
</gene>
<keyword evidence="2" id="KW-1185">Reference proteome</keyword>
<protein>
    <submittedName>
        <fullName evidence="1">Uncharacterized protein</fullName>
    </submittedName>
</protein>